<feature type="transmembrane region" description="Helical" evidence="8">
    <location>
        <begin position="60"/>
        <end position="78"/>
    </location>
</feature>
<comment type="caution">
    <text evidence="10">The sequence shown here is derived from an EMBL/GenBank/DDBJ whole genome shotgun (WGS) entry which is preliminary data.</text>
</comment>
<evidence type="ECO:0000313" key="10">
    <source>
        <dbReference type="EMBL" id="MBM6831491.1"/>
    </source>
</evidence>
<dbReference type="PANTHER" id="PTHR30576:SF10">
    <property type="entry name" value="SLL5057 PROTEIN"/>
    <property type="match status" value="1"/>
</dbReference>
<protein>
    <submittedName>
        <fullName evidence="10">Sugar transferase</fullName>
    </submittedName>
</protein>
<evidence type="ECO:0000256" key="1">
    <source>
        <dbReference type="ARBA" id="ARBA00004141"/>
    </source>
</evidence>
<keyword evidence="11" id="KW-1185">Reference proteome</keyword>
<accession>A0ABS2FNB7</accession>
<feature type="transmembrane region" description="Helical" evidence="8">
    <location>
        <begin position="84"/>
        <end position="104"/>
    </location>
</feature>
<dbReference type="InterPro" id="IPR003362">
    <property type="entry name" value="Bact_transf"/>
</dbReference>
<evidence type="ECO:0000256" key="5">
    <source>
        <dbReference type="ARBA" id="ARBA00022989"/>
    </source>
</evidence>
<sequence length="454" mass="53461">MKKIGWINFIANIVFVMLLFWIFQFDLGYHWRLVVLFAFIQLMLGRYTDKLLLIWEEIKMVLISHAWFFIISILFFRITQWQEILYLFLITIISAFFCLCFSRYSHIWLRPYFKKNVLIVGMGHTAEKLSEIIKCNRFSLMDVRAFINCNNSSLLPHAYQQVKVVQDEHIFPLDEIEEIIQNERITTAIIAVPQLISSDIEILMKLLNDKVDEIKVLPRTETLVTFDSRIDDFDGLLMISTAQNKITLESQFFKRVLDILGGIVGCILLIPLYFFVRHKNQKEGDHGPVMFRQVRIGKDGKEFTIYKFRTMIENAEEKLEELMRADPAIREEYLANKKLVNDPRITKAGKFLRRTSLDEFPQFINVIKGEMSLIGPRPYLPREKKDMGDFYHTIIQMKPGLTGMWQTHGRSDTDFVTRLSLDDYYFRNYSLWLDITILIRTVKTILGGKDETAR</sequence>
<name>A0ABS2FNB7_9FIRM</name>
<feature type="domain" description="Bacterial sugar transferase" evidence="9">
    <location>
        <begin position="254"/>
        <end position="446"/>
    </location>
</feature>
<dbReference type="Gene3D" id="3.40.50.720">
    <property type="entry name" value="NAD(P)-binding Rossmann-like Domain"/>
    <property type="match status" value="1"/>
</dbReference>
<gene>
    <name evidence="10" type="ORF">H5982_05125</name>
</gene>
<dbReference type="GO" id="GO:0016740">
    <property type="term" value="F:transferase activity"/>
    <property type="evidence" value="ECO:0007669"/>
    <property type="project" value="UniProtKB-KW"/>
</dbReference>
<keyword evidence="5 8" id="KW-1133">Transmembrane helix</keyword>
<proteinExistence type="inferred from homology"/>
<evidence type="ECO:0000256" key="4">
    <source>
        <dbReference type="ARBA" id="ARBA00022692"/>
    </source>
</evidence>
<feature type="coiled-coil region" evidence="7">
    <location>
        <begin position="305"/>
        <end position="332"/>
    </location>
</feature>
<feature type="transmembrane region" description="Helical" evidence="8">
    <location>
        <begin position="5"/>
        <end position="23"/>
    </location>
</feature>
<dbReference type="EMBL" id="JACJLU010000005">
    <property type="protein sequence ID" value="MBM6831491.1"/>
    <property type="molecule type" value="Genomic_DNA"/>
</dbReference>
<keyword evidence="6 8" id="KW-0472">Membrane</keyword>
<dbReference type="Proteomes" id="UP000775500">
    <property type="component" value="Unassembled WGS sequence"/>
</dbReference>
<organism evidence="10 11">
    <name type="scientific">Faecalicoccus acidiformans</name>
    <dbReference type="NCBI Taxonomy" id="915173"/>
    <lineage>
        <taxon>Bacteria</taxon>
        <taxon>Bacillati</taxon>
        <taxon>Bacillota</taxon>
        <taxon>Erysipelotrichia</taxon>
        <taxon>Erysipelotrichales</taxon>
        <taxon>Erysipelotrichaceae</taxon>
        <taxon>Faecalicoccus</taxon>
    </lineage>
</organism>
<feature type="transmembrane region" description="Helical" evidence="8">
    <location>
        <begin position="29"/>
        <end position="48"/>
    </location>
</feature>
<keyword evidence="3 10" id="KW-0808">Transferase</keyword>
<evidence type="ECO:0000256" key="7">
    <source>
        <dbReference type="SAM" id="Coils"/>
    </source>
</evidence>
<reference evidence="10 11" key="1">
    <citation type="journal article" date="2021" name="Sci. Rep.">
        <title>The distribution of antibiotic resistance genes in chicken gut microbiota commensals.</title>
        <authorList>
            <person name="Juricova H."/>
            <person name="Matiasovicova J."/>
            <person name="Kubasova T."/>
            <person name="Cejkova D."/>
            <person name="Rychlik I."/>
        </authorList>
    </citation>
    <scope>NUCLEOTIDE SEQUENCE [LARGE SCALE GENOMIC DNA]</scope>
    <source>
        <strain evidence="10 11">An423</strain>
    </source>
</reference>
<evidence type="ECO:0000256" key="6">
    <source>
        <dbReference type="ARBA" id="ARBA00023136"/>
    </source>
</evidence>
<dbReference type="Pfam" id="PF02397">
    <property type="entry name" value="Bac_transf"/>
    <property type="match status" value="1"/>
</dbReference>
<keyword evidence="4 8" id="KW-0812">Transmembrane</keyword>
<dbReference type="InterPro" id="IPR017475">
    <property type="entry name" value="EPS_sugar_tfrase"/>
</dbReference>
<comment type="subcellular location">
    <subcellularLocation>
        <location evidence="1">Membrane</location>
        <topology evidence="1">Multi-pass membrane protein</topology>
    </subcellularLocation>
</comment>
<dbReference type="NCBIfam" id="TIGR03025">
    <property type="entry name" value="EPS_sugtrans"/>
    <property type="match status" value="1"/>
</dbReference>
<dbReference type="RefSeq" id="WP_204685658.1">
    <property type="nucleotide sequence ID" value="NZ_JACJLU010000005.1"/>
</dbReference>
<evidence type="ECO:0000256" key="3">
    <source>
        <dbReference type="ARBA" id="ARBA00022679"/>
    </source>
</evidence>
<evidence type="ECO:0000256" key="2">
    <source>
        <dbReference type="ARBA" id="ARBA00006464"/>
    </source>
</evidence>
<comment type="similarity">
    <text evidence="2">Belongs to the bacterial sugar transferase family.</text>
</comment>
<evidence type="ECO:0000259" key="9">
    <source>
        <dbReference type="Pfam" id="PF02397"/>
    </source>
</evidence>
<evidence type="ECO:0000256" key="8">
    <source>
        <dbReference type="SAM" id="Phobius"/>
    </source>
</evidence>
<dbReference type="PANTHER" id="PTHR30576">
    <property type="entry name" value="COLANIC BIOSYNTHESIS UDP-GLUCOSE LIPID CARRIER TRANSFERASE"/>
    <property type="match status" value="1"/>
</dbReference>
<feature type="transmembrane region" description="Helical" evidence="8">
    <location>
        <begin position="256"/>
        <end position="276"/>
    </location>
</feature>
<keyword evidence="7" id="KW-0175">Coiled coil</keyword>
<evidence type="ECO:0000313" key="11">
    <source>
        <dbReference type="Proteomes" id="UP000775500"/>
    </source>
</evidence>